<feature type="domain" description="Multidrug export protein EmrA/FarA alpha-helical hairpin" evidence="4">
    <location>
        <begin position="132"/>
        <end position="251"/>
    </location>
</feature>
<evidence type="ECO:0000256" key="2">
    <source>
        <dbReference type="SAM" id="MobiDB-lite"/>
    </source>
</evidence>
<dbReference type="Gene3D" id="2.40.30.170">
    <property type="match status" value="1"/>
</dbReference>
<proteinExistence type="predicted"/>
<feature type="region of interest" description="Disordered" evidence="2">
    <location>
        <begin position="1"/>
        <end position="48"/>
    </location>
</feature>
<dbReference type="PANTHER" id="PTHR30386:SF19">
    <property type="entry name" value="MULTIDRUG EXPORT PROTEIN EMRA-RELATED"/>
    <property type="match status" value="1"/>
</dbReference>
<evidence type="ECO:0000259" key="4">
    <source>
        <dbReference type="Pfam" id="PF25885"/>
    </source>
</evidence>
<keyword evidence="6" id="KW-1185">Reference proteome</keyword>
<gene>
    <name evidence="5" type="primary">emrA_7</name>
    <name evidence="5" type="ORF">LMG32289_05944</name>
</gene>
<keyword evidence="3" id="KW-1133">Transmembrane helix</keyword>
<evidence type="ECO:0000313" key="6">
    <source>
        <dbReference type="Proteomes" id="UP000706525"/>
    </source>
</evidence>
<dbReference type="SUPFAM" id="SSF111369">
    <property type="entry name" value="HlyD-like secretion proteins"/>
    <property type="match status" value="1"/>
</dbReference>
<keyword evidence="3" id="KW-0472">Membrane</keyword>
<dbReference type="Gene3D" id="1.10.287.470">
    <property type="entry name" value="Helix hairpin bin"/>
    <property type="match status" value="1"/>
</dbReference>
<evidence type="ECO:0000256" key="1">
    <source>
        <dbReference type="ARBA" id="ARBA00004196"/>
    </source>
</evidence>
<name>A0ABM8XY63_9BURK</name>
<dbReference type="Pfam" id="PF25885">
    <property type="entry name" value="HH_EMRA"/>
    <property type="match status" value="1"/>
</dbReference>
<dbReference type="InterPro" id="IPR050739">
    <property type="entry name" value="MFP"/>
</dbReference>
<feature type="compositionally biased region" description="Low complexity" evidence="2">
    <location>
        <begin position="11"/>
        <end position="30"/>
    </location>
</feature>
<dbReference type="Gene3D" id="2.40.50.100">
    <property type="match status" value="1"/>
</dbReference>
<accession>A0ABM8XY63</accession>
<evidence type="ECO:0000313" key="5">
    <source>
        <dbReference type="EMBL" id="CAG9185397.1"/>
    </source>
</evidence>
<organism evidence="5 6">
    <name type="scientific">Cupriavidus pampae</name>
    <dbReference type="NCBI Taxonomy" id="659251"/>
    <lineage>
        <taxon>Bacteria</taxon>
        <taxon>Pseudomonadati</taxon>
        <taxon>Pseudomonadota</taxon>
        <taxon>Betaproteobacteria</taxon>
        <taxon>Burkholderiales</taxon>
        <taxon>Burkholderiaceae</taxon>
        <taxon>Cupriavidus</taxon>
    </lineage>
</organism>
<feature type="transmembrane region" description="Helical" evidence="3">
    <location>
        <begin position="60"/>
        <end position="79"/>
    </location>
</feature>
<evidence type="ECO:0000256" key="3">
    <source>
        <dbReference type="SAM" id="Phobius"/>
    </source>
</evidence>
<sequence>MTAQNAGSAPGSATTPSGTLAATPAASPALTPTPTPTPTPTSAPAPTPIGVVPHMSGRKVAAIAAGLLVAGAAGAFYWWHDVRNVAATEDAYVGGNVVQVTPLTAGTVVSIAGDDTQFVRVGQPLVELDPADSEVAMEQAAAQLAATVRQVRTLYVNNGTLAANIALRAADLARAQDDLQRRQSVSNPGAVSKEEVEHAQTAVRTAAAALRAAQEQLASNRALTDRTTLAAHPDVARAAASYRAAYLAFARSALPAPVDGFIARRAVQVGQRVAPGTPLMAVVPLDQVWVDANFKENQLRHVRVGQPVALYADLYGTRVRYDGKVAGFSAGTGAAFSLLPAQNATGNWIKVVQRLPVRIALEPAQLAAHPLRIGLSMSVSVDTRNDAGASLSTLPPLTPLRTDVYAEVARQADAHIAKIIEANAG</sequence>
<comment type="caution">
    <text evidence="5">The sequence shown here is derived from an EMBL/GenBank/DDBJ whole genome shotgun (WGS) entry which is preliminary data.</text>
</comment>
<dbReference type="EMBL" id="CAJZAG010000014">
    <property type="protein sequence ID" value="CAG9185397.1"/>
    <property type="molecule type" value="Genomic_DNA"/>
</dbReference>
<dbReference type="Proteomes" id="UP000706525">
    <property type="component" value="Unassembled WGS sequence"/>
</dbReference>
<dbReference type="PANTHER" id="PTHR30386">
    <property type="entry name" value="MEMBRANE FUSION SUBUNIT OF EMRAB-TOLC MULTIDRUG EFFLUX PUMP"/>
    <property type="match status" value="1"/>
</dbReference>
<keyword evidence="3" id="KW-0812">Transmembrane</keyword>
<comment type="subcellular location">
    <subcellularLocation>
        <location evidence="1">Cell envelope</location>
    </subcellularLocation>
</comment>
<protein>
    <submittedName>
        <fullName evidence="5">Multidrug export protein EmrA</fullName>
    </submittedName>
</protein>
<feature type="compositionally biased region" description="Pro residues" evidence="2">
    <location>
        <begin position="31"/>
        <end position="47"/>
    </location>
</feature>
<reference evidence="5 6" key="1">
    <citation type="submission" date="2021-08" db="EMBL/GenBank/DDBJ databases">
        <authorList>
            <person name="Peeters C."/>
        </authorList>
    </citation>
    <scope>NUCLEOTIDE SEQUENCE [LARGE SCALE GENOMIC DNA]</scope>
    <source>
        <strain evidence="5 6">LMG 32289</strain>
    </source>
</reference>
<dbReference type="InterPro" id="IPR058633">
    <property type="entry name" value="EmrA/FarA_HH"/>
</dbReference>